<sequence>MNKGGFTIVHILRCKDLGFNDDFIVIDNDPKKAKERMKEHVLTEHKEEFESLSDFHQEEIISKMDFLLTRGCGCGVLKL</sequence>
<dbReference type="Proteomes" id="UP000199259">
    <property type="component" value="Unassembled WGS sequence"/>
</dbReference>
<organism evidence="1 2">
    <name type="scientific">Methanolobus vulcani</name>
    <dbReference type="NCBI Taxonomy" id="38026"/>
    <lineage>
        <taxon>Archaea</taxon>
        <taxon>Methanobacteriati</taxon>
        <taxon>Methanobacteriota</taxon>
        <taxon>Stenosarchaea group</taxon>
        <taxon>Methanomicrobia</taxon>
        <taxon>Methanosarcinales</taxon>
        <taxon>Methanosarcinaceae</taxon>
        <taxon>Methanolobus</taxon>
    </lineage>
</organism>
<protein>
    <submittedName>
        <fullName evidence="1">Uncharacterized protein</fullName>
    </submittedName>
</protein>
<keyword evidence="2" id="KW-1185">Reference proteome</keyword>
<dbReference type="AlphaFoldDB" id="A0A7Z7AUD1"/>
<name>A0A7Z7AUD1_9EURY</name>
<evidence type="ECO:0000313" key="2">
    <source>
        <dbReference type="Proteomes" id="UP000199259"/>
    </source>
</evidence>
<reference evidence="1 2" key="1">
    <citation type="submission" date="2016-10" db="EMBL/GenBank/DDBJ databases">
        <authorList>
            <person name="Varghese N."/>
            <person name="Submissions S."/>
        </authorList>
    </citation>
    <scope>NUCLEOTIDE SEQUENCE [LARGE SCALE GENOMIC DNA]</scope>
    <source>
        <strain evidence="1 2">PL 12/M</strain>
    </source>
</reference>
<gene>
    <name evidence="1" type="ORF">SAMN04488589_0234</name>
</gene>
<dbReference type="EMBL" id="FNCA01000001">
    <property type="protein sequence ID" value="SDF28637.1"/>
    <property type="molecule type" value="Genomic_DNA"/>
</dbReference>
<comment type="caution">
    <text evidence="1">The sequence shown here is derived from an EMBL/GenBank/DDBJ whole genome shotgun (WGS) entry which is preliminary data.</text>
</comment>
<accession>A0A7Z7AUD1</accession>
<proteinExistence type="predicted"/>
<evidence type="ECO:0000313" key="1">
    <source>
        <dbReference type="EMBL" id="SDF28637.1"/>
    </source>
</evidence>